<name>A0A316AG27_9BACT</name>
<dbReference type="Gene3D" id="3.40.30.10">
    <property type="entry name" value="Glutaredoxin"/>
    <property type="match status" value="1"/>
</dbReference>
<dbReference type="PANTHER" id="PTHR12151:SF25">
    <property type="entry name" value="LINALOOL DEHYDRATASE_ISOMERASE DOMAIN-CONTAINING PROTEIN"/>
    <property type="match status" value="1"/>
</dbReference>
<dbReference type="Proteomes" id="UP000245880">
    <property type="component" value="Unassembled WGS sequence"/>
</dbReference>
<dbReference type="EMBL" id="QGDT01000012">
    <property type="protein sequence ID" value="PWJ55920.1"/>
    <property type="molecule type" value="Genomic_DNA"/>
</dbReference>
<dbReference type="Pfam" id="PF02630">
    <property type="entry name" value="SCO1-SenC"/>
    <property type="match status" value="1"/>
</dbReference>
<dbReference type="PANTHER" id="PTHR12151">
    <property type="entry name" value="ELECTRON TRANSPORT PROTIN SCO1/SENC FAMILY MEMBER"/>
    <property type="match status" value="1"/>
</dbReference>
<feature type="binding site" evidence="2">
    <location>
        <position position="83"/>
    </location>
    <ligand>
        <name>Cu cation</name>
        <dbReference type="ChEBI" id="CHEBI:23378"/>
    </ligand>
</feature>
<proteinExistence type="inferred from homology"/>
<feature type="binding site" evidence="2">
    <location>
        <position position="169"/>
    </location>
    <ligand>
        <name>Cu cation</name>
        <dbReference type="ChEBI" id="CHEBI:23378"/>
    </ligand>
</feature>
<evidence type="ECO:0000256" key="3">
    <source>
        <dbReference type="PIRSR" id="PIRSR603782-2"/>
    </source>
</evidence>
<comment type="similarity">
    <text evidence="1">Belongs to the SCO1/2 family.</text>
</comment>
<dbReference type="GO" id="GO:0046872">
    <property type="term" value="F:metal ion binding"/>
    <property type="evidence" value="ECO:0007669"/>
    <property type="project" value="UniProtKB-KW"/>
</dbReference>
<comment type="caution">
    <text evidence="4">The sequence shown here is derived from an EMBL/GenBank/DDBJ whole genome shotgun (WGS) entry which is preliminary data.</text>
</comment>
<dbReference type="AlphaFoldDB" id="A0A316AG27"/>
<keyword evidence="3" id="KW-1015">Disulfide bond</keyword>
<dbReference type="SUPFAM" id="SSF52833">
    <property type="entry name" value="Thioredoxin-like"/>
    <property type="match status" value="1"/>
</dbReference>
<evidence type="ECO:0000256" key="1">
    <source>
        <dbReference type="ARBA" id="ARBA00010996"/>
    </source>
</evidence>
<evidence type="ECO:0000313" key="5">
    <source>
        <dbReference type="Proteomes" id="UP000245880"/>
    </source>
</evidence>
<evidence type="ECO:0000256" key="2">
    <source>
        <dbReference type="PIRSR" id="PIRSR603782-1"/>
    </source>
</evidence>
<organism evidence="4 5">
    <name type="scientific">Dyadobacter jejuensis</name>
    <dbReference type="NCBI Taxonomy" id="1082580"/>
    <lineage>
        <taxon>Bacteria</taxon>
        <taxon>Pseudomonadati</taxon>
        <taxon>Bacteroidota</taxon>
        <taxon>Cytophagia</taxon>
        <taxon>Cytophagales</taxon>
        <taxon>Spirosomataceae</taxon>
        <taxon>Dyadobacter</taxon>
    </lineage>
</organism>
<keyword evidence="2" id="KW-0186">Copper</keyword>
<protein>
    <submittedName>
        <fullName evidence="4">Protein SCO1/2</fullName>
    </submittedName>
</protein>
<feature type="binding site" evidence="2">
    <location>
        <position position="79"/>
    </location>
    <ligand>
        <name>Cu cation</name>
        <dbReference type="ChEBI" id="CHEBI:23378"/>
    </ligand>
</feature>
<accession>A0A316AG27</accession>
<gene>
    <name evidence="4" type="ORF">CLV98_11214</name>
</gene>
<evidence type="ECO:0000313" key="4">
    <source>
        <dbReference type="EMBL" id="PWJ55920.1"/>
    </source>
</evidence>
<keyword evidence="2" id="KW-0479">Metal-binding</keyword>
<dbReference type="InterPro" id="IPR036249">
    <property type="entry name" value="Thioredoxin-like_sf"/>
</dbReference>
<dbReference type="CDD" id="cd02968">
    <property type="entry name" value="SCO"/>
    <property type="match status" value="1"/>
</dbReference>
<sequence length="208" mass="23453">MALALLSCSPSSQTESAPQALPYYHTADFTPLWLDAQDPALDTLHRIGEFRLVDQLGDTLTQANFRDKIYVTNFFFTTCPGICPKMTSSLSMVQDAFLNDDDILLLSHSVTPKTDSVPVLKAYGERKGIDAKKWHLVTGDQQEIYHLGRKVYFVEEDLGLQKSDDAFLHTENLVLIDKKQHIRGIYNGLNKASITQLIADIRTLQQEH</sequence>
<reference evidence="4 5" key="1">
    <citation type="submission" date="2018-03" db="EMBL/GenBank/DDBJ databases">
        <title>Genomic Encyclopedia of Archaeal and Bacterial Type Strains, Phase II (KMG-II): from individual species to whole genera.</title>
        <authorList>
            <person name="Goeker M."/>
        </authorList>
    </citation>
    <scope>NUCLEOTIDE SEQUENCE [LARGE SCALE GENOMIC DNA]</scope>
    <source>
        <strain evidence="4 5">DSM 100346</strain>
    </source>
</reference>
<feature type="disulfide bond" description="Redox-active" evidence="3">
    <location>
        <begin position="79"/>
        <end position="83"/>
    </location>
</feature>
<dbReference type="InterPro" id="IPR003782">
    <property type="entry name" value="SCO1/SenC"/>
</dbReference>
<keyword evidence="5" id="KW-1185">Reference proteome</keyword>